<dbReference type="InterPro" id="IPR009057">
    <property type="entry name" value="Homeodomain-like_sf"/>
</dbReference>
<dbReference type="AlphaFoldDB" id="A0A0R2F035"/>
<keyword evidence="1 2" id="KW-0238">DNA-binding</keyword>
<dbReference type="STRING" id="1423804.FD14_GL000851"/>
<dbReference type="GO" id="GO:0003677">
    <property type="term" value="F:DNA binding"/>
    <property type="evidence" value="ECO:0007669"/>
    <property type="project" value="UniProtKB-UniRule"/>
</dbReference>
<dbReference type="EMBL" id="AYZM01000101">
    <property type="protein sequence ID" value="KRN21969.1"/>
    <property type="molecule type" value="Genomic_DNA"/>
</dbReference>
<feature type="DNA-binding region" description="H-T-H motif" evidence="2">
    <location>
        <begin position="34"/>
        <end position="53"/>
    </location>
</feature>
<dbReference type="SUPFAM" id="SSF46689">
    <property type="entry name" value="Homeodomain-like"/>
    <property type="match status" value="1"/>
</dbReference>
<dbReference type="Proteomes" id="UP000051442">
    <property type="component" value="Unassembled WGS sequence"/>
</dbReference>
<dbReference type="Gene3D" id="1.10.357.10">
    <property type="entry name" value="Tetracycline Repressor, domain 2"/>
    <property type="match status" value="1"/>
</dbReference>
<dbReference type="OrthoDB" id="9810250at2"/>
<dbReference type="PROSITE" id="PS50977">
    <property type="entry name" value="HTH_TETR_2"/>
    <property type="match status" value="1"/>
</dbReference>
<dbReference type="InterPro" id="IPR001647">
    <property type="entry name" value="HTH_TetR"/>
</dbReference>
<name>A0A0R2F035_9LACO</name>
<reference evidence="4 5" key="1">
    <citation type="journal article" date="2015" name="Genome Announc.">
        <title>Expanding the biotechnology potential of lactobacilli through comparative genomics of 213 strains and associated genera.</title>
        <authorList>
            <person name="Sun Z."/>
            <person name="Harris H.M."/>
            <person name="McCann A."/>
            <person name="Guo C."/>
            <person name="Argimon S."/>
            <person name="Zhang W."/>
            <person name="Yang X."/>
            <person name="Jeffery I.B."/>
            <person name="Cooney J.C."/>
            <person name="Kagawa T.F."/>
            <person name="Liu W."/>
            <person name="Song Y."/>
            <person name="Salvetti E."/>
            <person name="Wrobel A."/>
            <person name="Rasinkangas P."/>
            <person name="Parkhill J."/>
            <person name="Rea M.C."/>
            <person name="O'Sullivan O."/>
            <person name="Ritari J."/>
            <person name="Douillard F.P."/>
            <person name="Paul Ross R."/>
            <person name="Yang R."/>
            <person name="Briner A.E."/>
            <person name="Felis G.E."/>
            <person name="de Vos W.M."/>
            <person name="Barrangou R."/>
            <person name="Klaenhammer T.R."/>
            <person name="Caufield P.W."/>
            <person name="Cui Y."/>
            <person name="Zhang H."/>
            <person name="O'Toole P.W."/>
        </authorList>
    </citation>
    <scope>NUCLEOTIDE SEQUENCE [LARGE SCALE GENOMIC DNA]</scope>
    <source>
        <strain evidence="4 5">DSM 23365</strain>
    </source>
</reference>
<proteinExistence type="predicted"/>
<evidence type="ECO:0000313" key="5">
    <source>
        <dbReference type="Proteomes" id="UP000051442"/>
    </source>
</evidence>
<evidence type="ECO:0000256" key="1">
    <source>
        <dbReference type="ARBA" id="ARBA00023125"/>
    </source>
</evidence>
<dbReference type="RefSeq" id="WP_054735422.1">
    <property type="nucleotide sequence ID" value="NZ_AYZM01000101.1"/>
</dbReference>
<evidence type="ECO:0000313" key="4">
    <source>
        <dbReference type="EMBL" id="KRN21969.1"/>
    </source>
</evidence>
<comment type="caution">
    <text evidence="4">The sequence shown here is derived from an EMBL/GenBank/DDBJ whole genome shotgun (WGS) entry which is preliminary data.</text>
</comment>
<keyword evidence="5" id="KW-1185">Reference proteome</keyword>
<evidence type="ECO:0000259" key="3">
    <source>
        <dbReference type="PROSITE" id="PS50977"/>
    </source>
</evidence>
<evidence type="ECO:0000256" key="2">
    <source>
        <dbReference type="PROSITE-ProRule" id="PRU00335"/>
    </source>
</evidence>
<dbReference type="PATRIC" id="fig|1423804.4.peg.917"/>
<accession>A0A0R2F035</accession>
<feature type="domain" description="HTH tetR-type" evidence="3">
    <location>
        <begin position="11"/>
        <end position="71"/>
    </location>
</feature>
<sequence length="186" mass="21037">MYHIVNDARAKKSARLLVHATITLANQKNFNEISISELQRVSSVSRSTFYRLFDTPVDVLAYACEQMMADAEEEINRVTDADAQHVQLLFIEACMKRVDLLRALVASDKTGLLRAAHHQHMSTMIESMHIQQTIQADTIDYINNIMADILPSAMFVWLAHGRREDAATVSQQIRASIQVLSYLYGV</sequence>
<organism evidence="4 5">
    <name type="scientific">Secundilactobacillus similis DSM 23365 = JCM 2765</name>
    <dbReference type="NCBI Taxonomy" id="1423804"/>
    <lineage>
        <taxon>Bacteria</taxon>
        <taxon>Bacillati</taxon>
        <taxon>Bacillota</taxon>
        <taxon>Bacilli</taxon>
        <taxon>Lactobacillales</taxon>
        <taxon>Lactobacillaceae</taxon>
        <taxon>Secundilactobacillus</taxon>
    </lineage>
</organism>
<protein>
    <recommendedName>
        <fullName evidence="3">HTH tetR-type domain-containing protein</fullName>
    </recommendedName>
</protein>
<gene>
    <name evidence="4" type="ORF">FD14_GL000851</name>
</gene>